<keyword evidence="3 6" id="KW-0732">Signal</keyword>
<dbReference type="OrthoDB" id="625727at2"/>
<keyword evidence="4" id="KW-0472">Membrane</keyword>
<comment type="subcellular location">
    <subcellularLocation>
        <location evidence="1">Cell outer membrane</location>
    </subcellularLocation>
</comment>
<dbReference type="Pfam" id="PF14322">
    <property type="entry name" value="SusD-like_3"/>
    <property type="match status" value="1"/>
</dbReference>
<name>A0A5C6LRT3_9BACT</name>
<dbReference type="RefSeq" id="WP_146307098.1">
    <property type="nucleotide sequence ID" value="NZ_VOHS01000029.1"/>
</dbReference>
<evidence type="ECO:0000259" key="7">
    <source>
        <dbReference type="Pfam" id="PF07980"/>
    </source>
</evidence>
<evidence type="ECO:0000256" key="5">
    <source>
        <dbReference type="ARBA" id="ARBA00023237"/>
    </source>
</evidence>
<reference evidence="9 10" key="1">
    <citation type="submission" date="2019-08" db="EMBL/GenBank/DDBJ databases">
        <title>Whole genome sequencing of chitin degrading bacteria Chitinophaga pinensis YS16.</title>
        <authorList>
            <person name="Singh R.P."/>
            <person name="Manchanda G."/>
            <person name="Maurya I.K."/>
            <person name="Joshi N.K."/>
            <person name="Srivastava A.K."/>
        </authorList>
    </citation>
    <scope>NUCLEOTIDE SEQUENCE [LARGE SCALE GENOMIC DNA]</scope>
    <source>
        <strain evidence="9 10">YS-16</strain>
    </source>
</reference>
<dbReference type="InterPro" id="IPR012944">
    <property type="entry name" value="SusD_RagB_dom"/>
</dbReference>
<organism evidence="9 10">
    <name type="scientific">Chitinophaga pinensis</name>
    <dbReference type="NCBI Taxonomy" id="79329"/>
    <lineage>
        <taxon>Bacteria</taxon>
        <taxon>Pseudomonadati</taxon>
        <taxon>Bacteroidota</taxon>
        <taxon>Chitinophagia</taxon>
        <taxon>Chitinophagales</taxon>
        <taxon>Chitinophagaceae</taxon>
        <taxon>Chitinophaga</taxon>
    </lineage>
</organism>
<evidence type="ECO:0000259" key="8">
    <source>
        <dbReference type="Pfam" id="PF14322"/>
    </source>
</evidence>
<gene>
    <name evidence="9" type="ORF">FEF09_21975</name>
</gene>
<dbReference type="AlphaFoldDB" id="A0A5C6LRT3"/>
<feature type="domain" description="SusD-like N-terminal" evidence="8">
    <location>
        <begin position="76"/>
        <end position="236"/>
    </location>
</feature>
<keyword evidence="10" id="KW-1185">Reference proteome</keyword>
<dbReference type="CDD" id="cd08977">
    <property type="entry name" value="SusD"/>
    <property type="match status" value="1"/>
</dbReference>
<comment type="caution">
    <text evidence="9">The sequence shown here is derived from an EMBL/GenBank/DDBJ whole genome shotgun (WGS) entry which is preliminary data.</text>
</comment>
<dbReference type="Pfam" id="PF07980">
    <property type="entry name" value="SusD_RagB"/>
    <property type="match status" value="1"/>
</dbReference>
<proteinExistence type="inferred from homology"/>
<evidence type="ECO:0000256" key="2">
    <source>
        <dbReference type="ARBA" id="ARBA00006275"/>
    </source>
</evidence>
<evidence type="ECO:0000256" key="6">
    <source>
        <dbReference type="SAM" id="SignalP"/>
    </source>
</evidence>
<dbReference type="GO" id="GO:0009279">
    <property type="term" value="C:cell outer membrane"/>
    <property type="evidence" value="ECO:0007669"/>
    <property type="project" value="UniProtKB-SubCell"/>
</dbReference>
<evidence type="ECO:0000313" key="9">
    <source>
        <dbReference type="EMBL" id="TWV97427.1"/>
    </source>
</evidence>
<dbReference type="InterPro" id="IPR033985">
    <property type="entry name" value="SusD-like_N"/>
</dbReference>
<feature type="signal peptide" evidence="6">
    <location>
        <begin position="1"/>
        <end position="28"/>
    </location>
</feature>
<evidence type="ECO:0000313" key="10">
    <source>
        <dbReference type="Proteomes" id="UP000318815"/>
    </source>
</evidence>
<evidence type="ECO:0000256" key="1">
    <source>
        <dbReference type="ARBA" id="ARBA00004442"/>
    </source>
</evidence>
<accession>A0A5C6LRT3</accession>
<evidence type="ECO:0000256" key="3">
    <source>
        <dbReference type="ARBA" id="ARBA00022729"/>
    </source>
</evidence>
<protein>
    <submittedName>
        <fullName evidence="9">RagB/SusD family nutrient uptake outer membrane protein</fullName>
    </submittedName>
</protein>
<dbReference type="InterPro" id="IPR011990">
    <property type="entry name" value="TPR-like_helical_dom_sf"/>
</dbReference>
<keyword evidence="5" id="KW-0998">Cell outer membrane</keyword>
<sequence length="481" mass="53717">MTLSYQLLRSLFAGLTLGLLMTASCKKALEIDPPSTQIVSSQAFVNDMSATSVMTGMYSNIMSGNLNFVSGNRSITMRESLASDELVNYLPASQDATLQEFYTNTYNIANPYFWNEFYQRIYTCNATIEGVTASTGVSDAVRRQLVGEAKFFRAFIYFYAVNTYGDVPLALTTDYRINNTLSRAPKTQVYEQIVADLKDAESLMGNDYYKGITAGTTERARPNKAAASALLARVYLYMEQWANAEAAATSVINNGTYSLETDLNRVFISTSKEAIWYLQTVLATNYSTFDGQFFMLTKVAPGTSSQSATAIRLSFFNSFEQGDARRTNWIDTFTVNNTDYYFPFKYQKNLSTTPEALLVLRLAEQYLIRAEARAHLGNITGANSAASDINMIRSRAGLGDTQAANQPDMLKVVAAERRSELFAEWGHRWFDLIRTDKVDSIMTVLTPQKGGVWNSNYKILPIPYSETQLNTNLKQNPGYAN</sequence>
<dbReference type="SUPFAM" id="SSF48452">
    <property type="entry name" value="TPR-like"/>
    <property type="match status" value="1"/>
</dbReference>
<feature type="chain" id="PRO_5022693730" evidence="6">
    <location>
        <begin position="29"/>
        <end position="481"/>
    </location>
</feature>
<dbReference type="EMBL" id="VOHS01000029">
    <property type="protein sequence ID" value="TWV97427.1"/>
    <property type="molecule type" value="Genomic_DNA"/>
</dbReference>
<dbReference type="Proteomes" id="UP000318815">
    <property type="component" value="Unassembled WGS sequence"/>
</dbReference>
<comment type="similarity">
    <text evidence="2">Belongs to the SusD family.</text>
</comment>
<evidence type="ECO:0000256" key="4">
    <source>
        <dbReference type="ARBA" id="ARBA00023136"/>
    </source>
</evidence>
<feature type="domain" description="RagB/SusD" evidence="7">
    <location>
        <begin position="345"/>
        <end position="479"/>
    </location>
</feature>
<dbReference type="Gene3D" id="1.25.40.390">
    <property type="match status" value="1"/>
</dbReference>